<dbReference type="PROSITE" id="PS01124">
    <property type="entry name" value="HTH_ARAC_FAMILY_2"/>
    <property type="match status" value="1"/>
</dbReference>
<evidence type="ECO:0000256" key="2">
    <source>
        <dbReference type="ARBA" id="ARBA00023125"/>
    </source>
</evidence>
<dbReference type="InterPro" id="IPR014710">
    <property type="entry name" value="RmlC-like_jellyroll"/>
</dbReference>
<keyword evidence="4" id="KW-0804">Transcription</keyword>
<dbReference type="SUPFAM" id="SSF51215">
    <property type="entry name" value="Regulatory protein AraC"/>
    <property type="match status" value="1"/>
</dbReference>
<dbReference type="AlphaFoldDB" id="A0A4Q7PKI4"/>
<dbReference type="InterPro" id="IPR003313">
    <property type="entry name" value="AraC-bd"/>
</dbReference>
<evidence type="ECO:0000256" key="3">
    <source>
        <dbReference type="ARBA" id="ARBA00023159"/>
    </source>
</evidence>
<dbReference type="PANTHER" id="PTHR46796">
    <property type="entry name" value="HTH-TYPE TRANSCRIPTIONAL ACTIVATOR RHAS-RELATED"/>
    <property type="match status" value="1"/>
</dbReference>
<keyword evidence="1" id="KW-0805">Transcription regulation</keyword>
<gene>
    <name evidence="6" type="ORF">EV209_1902</name>
</gene>
<dbReference type="RefSeq" id="WP_130435187.1">
    <property type="nucleotide sequence ID" value="NZ_SGXF01000003.1"/>
</dbReference>
<dbReference type="Gene3D" id="1.10.10.60">
    <property type="entry name" value="Homeodomain-like"/>
    <property type="match status" value="2"/>
</dbReference>
<dbReference type="InterPro" id="IPR037923">
    <property type="entry name" value="HTH-like"/>
</dbReference>
<comment type="caution">
    <text evidence="6">The sequence shown here is derived from an EMBL/GenBank/DDBJ whole genome shotgun (WGS) entry which is preliminary data.</text>
</comment>
<dbReference type="Pfam" id="PF12833">
    <property type="entry name" value="HTH_18"/>
    <property type="match status" value="1"/>
</dbReference>
<protein>
    <submittedName>
        <fullName evidence="6">AraC-like DNA-binding protein</fullName>
    </submittedName>
</protein>
<name>A0A4Q7PKI4_9FIRM</name>
<dbReference type="InterPro" id="IPR018062">
    <property type="entry name" value="HTH_AraC-typ_CS"/>
</dbReference>
<sequence>MHNSQMIAWKESTVRPSQYVHSFFHSHQAFEVVMVTEGAVRVHFSGRSYDACPGDILVFGSMESHVFEITDFPYSRTGIRFSREALRRTIQNPALSAIYIKHAPDFCHLLPVPREAEEPRRLLEEIQGQFRQKAPFYLENMLYLLGQFTVSLYRCCPACFPVVSASGHQSVYEVLEYLESHYAENIHVEELARHFYMSSSHLAHTFRDLTGHTPRQYLTLCRLSRARELLAATDLPLEDVAARCGFDLAGTLIRSFKKEYNITPGAFRKSVSAQQSIFENGLDIPVPDVMDTFHVPIS</sequence>
<dbReference type="InterPro" id="IPR018060">
    <property type="entry name" value="HTH_AraC"/>
</dbReference>
<keyword evidence="2 6" id="KW-0238">DNA-binding</keyword>
<dbReference type="SUPFAM" id="SSF46689">
    <property type="entry name" value="Homeodomain-like"/>
    <property type="match status" value="2"/>
</dbReference>
<dbReference type="PROSITE" id="PS00041">
    <property type="entry name" value="HTH_ARAC_FAMILY_1"/>
    <property type="match status" value="1"/>
</dbReference>
<evidence type="ECO:0000313" key="7">
    <source>
        <dbReference type="Proteomes" id="UP000292927"/>
    </source>
</evidence>
<evidence type="ECO:0000256" key="1">
    <source>
        <dbReference type="ARBA" id="ARBA00023015"/>
    </source>
</evidence>
<dbReference type="GO" id="GO:0003700">
    <property type="term" value="F:DNA-binding transcription factor activity"/>
    <property type="evidence" value="ECO:0007669"/>
    <property type="project" value="InterPro"/>
</dbReference>
<dbReference type="InterPro" id="IPR009057">
    <property type="entry name" value="Homeodomain-like_sf"/>
</dbReference>
<reference evidence="6 7" key="1">
    <citation type="submission" date="2019-02" db="EMBL/GenBank/DDBJ databases">
        <title>Genomic Encyclopedia of Type Strains, Phase IV (KMG-IV): sequencing the most valuable type-strain genomes for metagenomic binning, comparative biology and taxonomic classification.</title>
        <authorList>
            <person name="Goeker M."/>
        </authorList>
    </citation>
    <scope>NUCLEOTIDE SEQUENCE [LARGE SCALE GENOMIC DNA]</scope>
    <source>
        <strain evidence="6 7">DSM 29486</strain>
    </source>
</reference>
<dbReference type="OrthoDB" id="9782503at2"/>
<organism evidence="6 7">
    <name type="scientific">Cuneatibacter caecimuris</name>
    <dbReference type="NCBI Taxonomy" id="1796618"/>
    <lineage>
        <taxon>Bacteria</taxon>
        <taxon>Bacillati</taxon>
        <taxon>Bacillota</taxon>
        <taxon>Clostridia</taxon>
        <taxon>Lachnospirales</taxon>
        <taxon>Lachnospiraceae</taxon>
        <taxon>Cuneatibacter</taxon>
    </lineage>
</organism>
<dbReference type="InterPro" id="IPR050204">
    <property type="entry name" value="AraC_XylS_family_regulators"/>
</dbReference>
<keyword evidence="3" id="KW-0010">Activator</keyword>
<keyword evidence="7" id="KW-1185">Reference proteome</keyword>
<dbReference type="GO" id="GO:0043565">
    <property type="term" value="F:sequence-specific DNA binding"/>
    <property type="evidence" value="ECO:0007669"/>
    <property type="project" value="InterPro"/>
</dbReference>
<dbReference type="Pfam" id="PF02311">
    <property type="entry name" value="AraC_binding"/>
    <property type="match status" value="1"/>
</dbReference>
<dbReference type="Gene3D" id="2.60.120.10">
    <property type="entry name" value="Jelly Rolls"/>
    <property type="match status" value="1"/>
</dbReference>
<evidence type="ECO:0000313" key="6">
    <source>
        <dbReference type="EMBL" id="RZT00579.1"/>
    </source>
</evidence>
<proteinExistence type="predicted"/>
<dbReference type="SMART" id="SM00342">
    <property type="entry name" value="HTH_ARAC"/>
    <property type="match status" value="1"/>
</dbReference>
<dbReference type="Proteomes" id="UP000292927">
    <property type="component" value="Unassembled WGS sequence"/>
</dbReference>
<dbReference type="EMBL" id="SGXF01000003">
    <property type="protein sequence ID" value="RZT00579.1"/>
    <property type="molecule type" value="Genomic_DNA"/>
</dbReference>
<accession>A0A4Q7PKI4</accession>
<evidence type="ECO:0000256" key="4">
    <source>
        <dbReference type="ARBA" id="ARBA00023163"/>
    </source>
</evidence>
<evidence type="ECO:0000259" key="5">
    <source>
        <dbReference type="PROSITE" id="PS01124"/>
    </source>
</evidence>
<feature type="domain" description="HTH araC/xylS-type" evidence="5">
    <location>
        <begin position="172"/>
        <end position="270"/>
    </location>
</feature>